<keyword evidence="2" id="KW-1185">Reference proteome</keyword>
<gene>
    <name evidence="1" type="ORF">Poly59_26410</name>
</gene>
<comment type="caution">
    <text evidence="1">The sequence shown here is derived from an EMBL/GenBank/DDBJ whole genome shotgun (WGS) entry which is preliminary data.</text>
</comment>
<dbReference type="RefSeq" id="WP_246151613.1">
    <property type="nucleotide sequence ID" value="NZ_SJPX01000002.1"/>
</dbReference>
<organism evidence="1 2">
    <name type="scientific">Rubripirellula reticaptiva</name>
    <dbReference type="NCBI Taxonomy" id="2528013"/>
    <lineage>
        <taxon>Bacteria</taxon>
        <taxon>Pseudomonadati</taxon>
        <taxon>Planctomycetota</taxon>
        <taxon>Planctomycetia</taxon>
        <taxon>Pirellulales</taxon>
        <taxon>Pirellulaceae</taxon>
        <taxon>Rubripirellula</taxon>
    </lineage>
</organism>
<accession>A0A5C6F7B8</accession>
<dbReference type="Proteomes" id="UP000317977">
    <property type="component" value="Unassembled WGS sequence"/>
</dbReference>
<reference evidence="1 2" key="1">
    <citation type="submission" date="2019-02" db="EMBL/GenBank/DDBJ databases">
        <title>Deep-cultivation of Planctomycetes and their phenomic and genomic characterization uncovers novel biology.</title>
        <authorList>
            <person name="Wiegand S."/>
            <person name="Jogler M."/>
            <person name="Boedeker C."/>
            <person name="Pinto D."/>
            <person name="Vollmers J."/>
            <person name="Rivas-Marin E."/>
            <person name="Kohn T."/>
            <person name="Peeters S.H."/>
            <person name="Heuer A."/>
            <person name="Rast P."/>
            <person name="Oberbeckmann S."/>
            <person name="Bunk B."/>
            <person name="Jeske O."/>
            <person name="Meyerdierks A."/>
            <person name="Storesund J.E."/>
            <person name="Kallscheuer N."/>
            <person name="Luecker S."/>
            <person name="Lage O.M."/>
            <person name="Pohl T."/>
            <person name="Merkel B.J."/>
            <person name="Hornburger P."/>
            <person name="Mueller R.-W."/>
            <person name="Bruemmer F."/>
            <person name="Labrenz M."/>
            <person name="Spormann A.M."/>
            <person name="Op Den Camp H."/>
            <person name="Overmann J."/>
            <person name="Amann R."/>
            <person name="Jetten M.S.M."/>
            <person name="Mascher T."/>
            <person name="Medema M.H."/>
            <person name="Devos D.P."/>
            <person name="Kaster A.-K."/>
            <person name="Ovreas L."/>
            <person name="Rohde M."/>
            <person name="Galperin M.Y."/>
            <person name="Jogler C."/>
        </authorList>
    </citation>
    <scope>NUCLEOTIDE SEQUENCE [LARGE SCALE GENOMIC DNA]</scope>
    <source>
        <strain evidence="1 2">Poly59</strain>
    </source>
</reference>
<protein>
    <submittedName>
        <fullName evidence="1">Uncharacterized protein</fullName>
    </submittedName>
</protein>
<dbReference type="AlphaFoldDB" id="A0A5C6F7B8"/>
<proteinExistence type="predicted"/>
<evidence type="ECO:0000313" key="1">
    <source>
        <dbReference type="EMBL" id="TWU56337.1"/>
    </source>
</evidence>
<dbReference type="EMBL" id="SJPX01000002">
    <property type="protein sequence ID" value="TWU56337.1"/>
    <property type="molecule type" value="Genomic_DNA"/>
</dbReference>
<evidence type="ECO:0000313" key="2">
    <source>
        <dbReference type="Proteomes" id="UP000317977"/>
    </source>
</evidence>
<sequence>MSSGIGTDQSVDVFEKIFLGSSLPNQRREAFTGGALKIPKLTERSMANVSIFTTRKQISGNSLTRMDAGPFINQDRMDPLRLKTLDSIAVSLADSEDLSIPCIGIINVQKQPVLRAYPKTL</sequence>
<name>A0A5C6F7B8_9BACT</name>